<evidence type="ECO:0000259" key="10">
    <source>
        <dbReference type="Pfam" id="PF01545"/>
    </source>
</evidence>
<dbReference type="InterPro" id="IPR027469">
    <property type="entry name" value="Cation_efflux_TMD_sf"/>
</dbReference>
<comment type="similarity">
    <text evidence="2">Belongs to the cation diffusion facilitator (CDF) transporter (TC 2.A.4) family. SLC30A subfamily.</text>
</comment>
<dbReference type="NCBIfam" id="TIGR01297">
    <property type="entry name" value="CDF"/>
    <property type="match status" value="1"/>
</dbReference>
<evidence type="ECO:0000256" key="4">
    <source>
        <dbReference type="ARBA" id="ARBA00022692"/>
    </source>
</evidence>
<feature type="transmembrane region" description="Helical" evidence="9">
    <location>
        <begin position="194"/>
        <end position="214"/>
    </location>
</feature>
<gene>
    <name evidence="12" type="ORF">K8V47_09505</name>
</gene>
<evidence type="ECO:0000256" key="5">
    <source>
        <dbReference type="ARBA" id="ARBA00022906"/>
    </source>
</evidence>
<proteinExistence type="inferred from homology"/>
<keyword evidence="5" id="KW-0862">Zinc</keyword>
<feature type="domain" description="Cation efflux protein cytoplasmic" evidence="11">
    <location>
        <begin position="226"/>
        <end position="296"/>
    </location>
</feature>
<protein>
    <submittedName>
        <fullName evidence="12">Cation diffusion facilitator family transporter</fullName>
    </submittedName>
</protein>
<evidence type="ECO:0000256" key="2">
    <source>
        <dbReference type="ARBA" id="ARBA00008873"/>
    </source>
</evidence>
<evidence type="ECO:0000256" key="1">
    <source>
        <dbReference type="ARBA" id="ARBA00004141"/>
    </source>
</evidence>
<dbReference type="InterPro" id="IPR027470">
    <property type="entry name" value="Cation_efflux_CTD"/>
</dbReference>
<dbReference type="InterPro" id="IPR058533">
    <property type="entry name" value="Cation_efflux_TM"/>
</dbReference>
<evidence type="ECO:0000256" key="3">
    <source>
        <dbReference type="ARBA" id="ARBA00022448"/>
    </source>
</evidence>
<dbReference type="InterPro" id="IPR050681">
    <property type="entry name" value="CDF/SLC30A"/>
</dbReference>
<dbReference type="GO" id="GO:0005385">
    <property type="term" value="F:zinc ion transmembrane transporter activity"/>
    <property type="evidence" value="ECO:0007669"/>
    <property type="project" value="TreeGrafter"/>
</dbReference>
<keyword evidence="6 9" id="KW-1133">Transmembrane helix</keyword>
<dbReference type="InterPro" id="IPR036837">
    <property type="entry name" value="Cation_efflux_CTD_sf"/>
</dbReference>
<feature type="transmembrane region" description="Helical" evidence="9">
    <location>
        <begin position="133"/>
        <end position="153"/>
    </location>
</feature>
<dbReference type="PANTHER" id="PTHR11562:SF17">
    <property type="entry name" value="RE54080P-RELATED"/>
    <property type="match status" value="1"/>
</dbReference>
<reference evidence="12" key="1">
    <citation type="journal article" date="2021" name="PeerJ">
        <title>Extensive microbial diversity within the chicken gut microbiome revealed by metagenomics and culture.</title>
        <authorList>
            <person name="Gilroy R."/>
            <person name="Ravi A."/>
            <person name="Getino M."/>
            <person name="Pursley I."/>
            <person name="Horton D.L."/>
            <person name="Alikhan N.F."/>
            <person name="Baker D."/>
            <person name="Gharbi K."/>
            <person name="Hall N."/>
            <person name="Watson M."/>
            <person name="Adriaenssens E.M."/>
            <person name="Foster-Nyarko E."/>
            <person name="Jarju S."/>
            <person name="Secka A."/>
            <person name="Antonio M."/>
            <person name="Oren A."/>
            <person name="Chaudhuri R.R."/>
            <person name="La Ragione R."/>
            <person name="Hildebrand F."/>
            <person name="Pallen M.J."/>
        </authorList>
    </citation>
    <scope>NUCLEOTIDE SEQUENCE</scope>
    <source>
        <strain evidence="12">4100</strain>
    </source>
</reference>
<name>A0A921EAN6_9BACT</name>
<evidence type="ECO:0000256" key="6">
    <source>
        <dbReference type="ARBA" id="ARBA00022989"/>
    </source>
</evidence>
<evidence type="ECO:0000256" key="8">
    <source>
        <dbReference type="ARBA" id="ARBA00023136"/>
    </source>
</evidence>
<accession>A0A921EAN6</accession>
<feature type="transmembrane region" description="Helical" evidence="9">
    <location>
        <begin position="64"/>
        <end position="81"/>
    </location>
</feature>
<keyword evidence="3" id="KW-0813">Transport</keyword>
<reference evidence="12" key="2">
    <citation type="submission" date="2021-09" db="EMBL/GenBank/DDBJ databases">
        <authorList>
            <person name="Gilroy R."/>
        </authorList>
    </citation>
    <scope>NUCLEOTIDE SEQUENCE</scope>
    <source>
        <strain evidence="12">4100</strain>
    </source>
</reference>
<evidence type="ECO:0000256" key="7">
    <source>
        <dbReference type="ARBA" id="ARBA00023065"/>
    </source>
</evidence>
<dbReference type="SUPFAM" id="SSF161111">
    <property type="entry name" value="Cation efflux protein transmembrane domain-like"/>
    <property type="match status" value="1"/>
</dbReference>
<keyword evidence="4 9" id="KW-0812">Transmembrane</keyword>
<keyword evidence="8 9" id="KW-0472">Membrane</keyword>
<dbReference type="EMBL" id="DYXT01000049">
    <property type="protein sequence ID" value="HJE39976.1"/>
    <property type="molecule type" value="Genomic_DNA"/>
</dbReference>
<dbReference type="Pfam" id="PF01545">
    <property type="entry name" value="Cation_efflux"/>
    <property type="match status" value="1"/>
</dbReference>
<comment type="caution">
    <text evidence="12">The sequence shown here is derived from an EMBL/GenBank/DDBJ whole genome shotgun (WGS) entry which is preliminary data.</text>
</comment>
<feature type="transmembrane region" description="Helical" evidence="9">
    <location>
        <begin position="30"/>
        <end position="52"/>
    </location>
</feature>
<feature type="transmembrane region" description="Helical" evidence="9">
    <location>
        <begin position="102"/>
        <end position="121"/>
    </location>
</feature>
<feature type="transmembrane region" description="Helical" evidence="9">
    <location>
        <begin position="165"/>
        <end position="188"/>
    </location>
</feature>
<dbReference type="InterPro" id="IPR002524">
    <property type="entry name" value="Cation_efflux"/>
</dbReference>
<evidence type="ECO:0000256" key="9">
    <source>
        <dbReference type="SAM" id="Phobius"/>
    </source>
</evidence>
<evidence type="ECO:0000259" key="11">
    <source>
        <dbReference type="Pfam" id="PF16916"/>
    </source>
</evidence>
<comment type="subcellular location">
    <subcellularLocation>
        <location evidence="1">Membrane</location>
        <topology evidence="1">Multi-pass membrane protein</topology>
    </subcellularLocation>
</comment>
<dbReference type="Gene3D" id="1.20.1510.10">
    <property type="entry name" value="Cation efflux protein transmembrane domain"/>
    <property type="match status" value="1"/>
</dbReference>
<dbReference type="PANTHER" id="PTHR11562">
    <property type="entry name" value="CATION EFFLUX PROTEIN/ ZINC TRANSPORTER"/>
    <property type="match status" value="1"/>
</dbReference>
<feature type="domain" description="Cation efflux protein transmembrane" evidence="10">
    <location>
        <begin position="33"/>
        <end position="219"/>
    </location>
</feature>
<dbReference type="Proteomes" id="UP000711407">
    <property type="component" value="Unassembled WGS sequence"/>
</dbReference>
<keyword evidence="7" id="KW-0406">Ion transport</keyword>
<evidence type="ECO:0000313" key="12">
    <source>
        <dbReference type="EMBL" id="HJE39976.1"/>
    </source>
</evidence>
<organism evidence="12 13">
    <name type="scientific">Candidatus Amulumruptor caecigallinarius</name>
    <dbReference type="NCBI Taxonomy" id="2109911"/>
    <lineage>
        <taxon>Bacteria</taxon>
        <taxon>Pseudomonadati</taxon>
        <taxon>Bacteroidota</taxon>
        <taxon>Bacteroidia</taxon>
        <taxon>Bacteroidales</taxon>
        <taxon>Muribaculaceae</taxon>
        <taxon>Candidatus Amulumruptor</taxon>
    </lineage>
</organism>
<dbReference type="Pfam" id="PF16916">
    <property type="entry name" value="ZT_dimer"/>
    <property type="match status" value="1"/>
</dbReference>
<dbReference type="AlphaFoldDB" id="A0A921EAN6"/>
<dbReference type="SUPFAM" id="SSF160240">
    <property type="entry name" value="Cation efflux protein cytoplasmic domain-like"/>
    <property type="match status" value="1"/>
</dbReference>
<evidence type="ECO:0000313" key="13">
    <source>
        <dbReference type="Proteomes" id="UP000711407"/>
    </source>
</evidence>
<dbReference type="GO" id="GO:0005886">
    <property type="term" value="C:plasma membrane"/>
    <property type="evidence" value="ECO:0007669"/>
    <property type="project" value="TreeGrafter"/>
</dbReference>
<sequence length="307" mass="33163">METLHHDHLHHDHGEIHAVSMPDGRRVNRAFKIGILLNLVYVAVEAVFGWVADSMGLLSDAGHNLSDVASLVIALLALKMAQMPPTARYTYGYSKATVQASVVNSIILYVAVVLIVMESVDKLLHPVAVDGEIVAWVAGIGVLINGITAWLFLKDSRRDLNIKGAFMHMAADALVSVGVVVSGIAIHFTGWTLIDPIVGIVVAMLIALSSYSMLADSMRLVLDGVPKGIDPERIGRIIDSVHGVDEHHHLHIWPLSTTSTAMTVHVVVSDIRLVDRVITEVREAVKSAGITHSTIEAETSLCDSPHD</sequence>
<keyword evidence="5" id="KW-0864">Zinc transport</keyword>